<evidence type="ECO:0000256" key="5">
    <source>
        <dbReference type="ARBA" id="ARBA00022960"/>
    </source>
</evidence>
<keyword evidence="3" id="KW-1003">Cell membrane</keyword>
<accession>A0A135YXC6</accession>
<proteinExistence type="inferred from homology"/>
<keyword evidence="6 8" id="KW-1133">Transmembrane helix</keyword>
<dbReference type="STRING" id="1261.HMPREF3195_00395"/>
<reference evidence="10 12" key="2">
    <citation type="submission" date="2018-06" db="EMBL/GenBank/DDBJ databases">
        <authorList>
            <consortium name="Pathogen Informatics"/>
            <person name="Doyle S."/>
        </authorList>
    </citation>
    <scope>NUCLEOTIDE SEQUENCE [LARGE SCALE GENOMIC DNA]</scope>
    <source>
        <strain evidence="10 12">NCTC11460</strain>
    </source>
</reference>
<evidence type="ECO:0000313" key="9">
    <source>
        <dbReference type="EMBL" id="KXI14064.1"/>
    </source>
</evidence>
<dbReference type="eggNOG" id="COG2891">
    <property type="taxonomic scope" value="Bacteria"/>
</dbReference>
<dbReference type="GO" id="GO:0005886">
    <property type="term" value="C:plasma membrane"/>
    <property type="evidence" value="ECO:0007669"/>
    <property type="project" value="UniProtKB-SubCell"/>
</dbReference>
<feature type="transmembrane region" description="Helical" evidence="8">
    <location>
        <begin position="50"/>
        <end position="76"/>
    </location>
</feature>
<evidence type="ECO:0000256" key="3">
    <source>
        <dbReference type="ARBA" id="ARBA00022475"/>
    </source>
</evidence>
<dbReference type="Proteomes" id="UP000070326">
    <property type="component" value="Unassembled WGS sequence"/>
</dbReference>
<dbReference type="PATRIC" id="fig|1261.3.peg.410"/>
<evidence type="ECO:0000313" key="10">
    <source>
        <dbReference type="EMBL" id="SUB60676.1"/>
    </source>
</evidence>
<dbReference type="InterPro" id="IPR007227">
    <property type="entry name" value="Cell_shape_determining_MreD"/>
</dbReference>
<dbReference type="EMBL" id="UGTB01000004">
    <property type="protein sequence ID" value="SUB60676.1"/>
    <property type="molecule type" value="Genomic_DNA"/>
</dbReference>
<protein>
    <submittedName>
        <fullName evidence="9">Rod shape-determining protein MreD</fullName>
    </submittedName>
</protein>
<evidence type="ECO:0000256" key="2">
    <source>
        <dbReference type="ARBA" id="ARBA00007776"/>
    </source>
</evidence>
<comment type="subcellular location">
    <subcellularLocation>
        <location evidence="1">Cell membrane</location>
        <topology evidence="1">Multi-pass membrane protein</topology>
    </subcellularLocation>
</comment>
<sequence>MKNIMLFIIGVVILLLETFLTNFLNASVSINFLLVFIILISLYYDKNYSLVLGGILGLISDLVSGGIIGVTGVLFLATSYFISSIEKSIFKDDKKIICLLVYIVSAGYSLLNGVVSAIFFVPPSLFVALLKMIIVFPILNSLIAFVAYTLFEDRLKKLRED</sequence>
<evidence type="ECO:0000256" key="1">
    <source>
        <dbReference type="ARBA" id="ARBA00004651"/>
    </source>
</evidence>
<reference evidence="9 11" key="1">
    <citation type="submission" date="2016-02" db="EMBL/GenBank/DDBJ databases">
        <authorList>
            <person name="Wen L."/>
            <person name="He K."/>
            <person name="Yang H."/>
        </authorList>
    </citation>
    <scope>NUCLEOTIDE SEQUENCE [LARGE SCALE GENOMIC DNA]</scope>
    <source>
        <strain evidence="9 11">MJR8628A</strain>
    </source>
</reference>
<keyword evidence="4 8" id="KW-0812">Transmembrane</keyword>
<organism evidence="9 11">
    <name type="scientific">Peptostreptococcus anaerobius</name>
    <dbReference type="NCBI Taxonomy" id="1261"/>
    <lineage>
        <taxon>Bacteria</taxon>
        <taxon>Bacillati</taxon>
        <taxon>Bacillota</taxon>
        <taxon>Clostridia</taxon>
        <taxon>Peptostreptococcales</taxon>
        <taxon>Peptostreptococcaceae</taxon>
        <taxon>Peptostreptococcus</taxon>
    </lineage>
</organism>
<feature type="transmembrane region" description="Helical" evidence="8">
    <location>
        <begin position="6"/>
        <end position="23"/>
    </location>
</feature>
<dbReference type="GO" id="GO:0008360">
    <property type="term" value="P:regulation of cell shape"/>
    <property type="evidence" value="ECO:0007669"/>
    <property type="project" value="UniProtKB-KW"/>
</dbReference>
<evidence type="ECO:0000256" key="4">
    <source>
        <dbReference type="ARBA" id="ARBA00022692"/>
    </source>
</evidence>
<feature type="transmembrane region" description="Helical" evidence="8">
    <location>
        <begin position="126"/>
        <end position="151"/>
    </location>
</feature>
<evidence type="ECO:0000256" key="7">
    <source>
        <dbReference type="ARBA" id="ARBA00023136"/>
    </source>
</evidence>
<dbReference type="NCBIfam" id="TIGR03426">
    <property type="entry name" value="shape_MreD"/>
    <property type="match status" value="1"/>
</dbReference>
<evidence type="ECO:0000256" key="8">
    <source>
        <dbReference type="SAM" id="Phobius"/>
    </source>
</evidence>
<feature type="transmembrane region" description="Helical" evidence="8">
    <location>
        <begin position="96"/>
        <end position="120"/>
    </location>
</feature>
<gene>
    <name evidence="9" type="ORF">HMPREF3195_00395</name>
    <name evidence="10" type="ORF">NCTC11460_00585</name>
</gene>
<keyword evidence="5" id="KW-0133">Cell shape</keyword>
<evidence type="ECO:0000256" key="6">
    <source>
        <dbReference type="ARBA" id="ARBA00022989"/>
    </source>
</evidence>
<keyword evidence="7 8" id="KW-0472">Membrane</keyword>
<name>A0A135YXC6_9FIRM</name>
<dbReference type="GeneID" id="79843532"/>
<dbReference type="AlphaFoldDB" id="A0A135YXC6"/>
<evidence type="ECO:0000313" key="11">
    <source>
        <dbReference type="Proteomes" id="UP000070326"/>
    </source>
</evidence>
<dbReference type="Pfam" id="PF04093">
    <property type="entry name" value="MreD"/>
    <property type="match status" value="1"/>
</dbReference>
<dbReference type="EMBL" id="LSQZ01000014">
    <property type="protein sequence ID" value="KXI14064.1"/>
    <property type="molecule type" value="Genomic_DNA"/>
</dbReference>
<evidence type="ECO:0000313" key="12">
    <source>
        <dbReference type="Proteomes" id="UP000255101"/>
    </source>
</evidence>
<dbReference type="RefSeq" id="WP_002844586.1">
    <property type="nucleotide sequence ID" value="NZ_CAMPYD010000014.1"/>
</dbReference>
<dbReference type="Proteomes" id="UP000255101">
    <property type="component" value="Unassembled WGS sequence"/>
</dbReference>
<comment type="similarity">
    <text evidence="2">Belongs to the MreD family.</text>
</comment>